<accession>A0A2P2P1V8</accession>
<protein>
    <submittedName>
        <fullName evidence="1">Uncharacterized protein MANES_07G106100</fullName>
    </submittedName>
</protein>
<evidence type="ECO:0000313" key="1">
    <source>
        <dbReference type="EMBL" id="MBX48775.1"/>
    </source>
</evidence>
<name>A0A2P2P1V8_RHIMU</name>
<dbReference type="EMBL" id="GGEC01068291">
    <property type="protein sequence ID" value="MBX48775.1"/>
    <property type="molecule type" value="Transcribed_RNA"/>
</dbReference>
<proteinExistence type="predicted"/>
<organism evidence="1">
    <name type="scientific">Rhizophora mucronata</name>
    <name type="common">Asiatic mangrove</name>
    <dbReference type="NCBI Taxonomy" id="61149"/>
    <lineage>
        <taxon>Eukaryota</taxon>
        <taxon>Viridiplantae</taxon>
        <taxon>Streptophyta</taxon>
        <taxon>Embryophyta</taxon>
        <taxon>Tracheophyta</taxon>
        <taxon>Spermatophyta</taxon>
        <taxon>Magnoliopsida</taxon>
        <taxon>eudicotyledons</taxon>
        <taxon>Gunneridae</taxon>
        <taxon>Pentapetalae</taxon>
        <taxon>rosids</taxon>
        <taxon>fabids</taxon>
        <taxon>Malpighiales</taxon>
        <taxon>Rhizophoraceae</taxon>
        <taxon>Rhizophora</taxon>
    </lineage>
</organism>
<reference evidence="1" key="1">
    <citation type="submission" date="2018-02" db="EMBL/GenBank/DDBJ databases">
        <title>Rhizophora mucronata_Transcriptome.</title>
        <authorList>
            <person name="Meera S.P."/>
            <person name="Sreeshan A."/>
            <person name="Augustine A."/>
        </authorList>
    </citation>
    <scope>NUCLEOTIDE SEQUENCE</scope>
    <source>
        <tissue evidence="1">Leaf</tissue>
    </source>
</reference>
<sequence>MLVEGFPLGSSIQPLLHQQIVPKINPVLIHLGKLEVPTSIFLLEVGWNTDLVRSLLEDLQRMSLRDFPKPKLFLNQV</sequence>
<dbReference type="AlphaFoldDB" id="A0A2P2P1V8"/>